<name>L1IBW2_GUITC</name>
<dbReference type="AlphaFoldDB" id="L1IBW2"/>
<reference evidence="1 3" key="1">
    <citation type="journal article" date="2012" name="Nature">
        <title>Algal genomes reveal evolutionary mosaicism and the fate of nucleomorphs.</title>
        <authorList>
            <consortium name="DOE Joint Genome Institute"/>
            <person name="Curtis B.A."/>
            <person name="Tanifuji G."/>
            <person name="Burki F."/>
            <person name="Gruber A."/>
            <person name="Irimia M."/>
            <person name="Maruyama S."/>
            <person name="Arias M.C."/>
            <person name="Ball S.G."/>
            <person name="Gile G.H."/>
            <person name="Hirakawa Y."/>
            <person name="Hopkins J.F."/>
            <person name="Kuo A."/>
            <person name="Rensing S.A."/>
            <person name="Schmutz J."/>
            <person name="Symeonidi A."/>
            <person name="Elias M."/>
            <person name="Eveleigh R.J."/>
            <person name="Herman E.K."/>
            <person name="Klute M.J."/>
            <person name="Nakayama T."/>
            <person name="Obornik M."/>
            <person name="Reyes-Prieto A."/>
            <person name="Armbrust E.V."/>
            <person name="Aves S.J."/>
            <person name="Beiko R.G."/>
            <person name="Coutinho P."/>
            <person name="Dacks J.B."/>
            <person name="Durnford D.G."/>
            <person name="Fast N.M."/>
            <person name="Green B.R."/>
            <person name="Grisdale C.J."/>
            <person name="Hempel F."/>
            <person name="Henrissat B."/>
            <person name="Hoppner M.P."/>
            <person name="Ishida K."/>
            <person name="Kim E."/>
            <person name="Koreny L."/>
            <person name="Kroth P.G."/>
            <person name="Liu Y."/>
            <person name="Malik S.B."/>
            <person name="Maier U.G."/>
            <person name="McRose D."/>
            <person name="Mock T."/>
            <person name="Neilson J.A."/>
            <person name="Onodera N.T."/>
            <person name="Poole A.M."/>
            <person name="Pritham E.J."/>
            <person name="Richards T.A."/>
            <person name="Rocap G."/>
            <person name="Roy S.W."/>
            <person name="Sarai C."/>
            <person name="Schaack S."/>
            <person name="Shirato S."/>
            <person name="Slamovits C.H."/>
            <person name="Spencer D.F."/>
            <person name="Suzuki S."/>
            <person name="Worden A.Z."/>
            <person name="Zauner S."/>
            <person name="Barry K."/>
            <person name="Bell C."/>
            <person name="Bharti A.K."/>
            <person name="Crow J.A."/>
            <person name="Grimwood J."/>
            <person name="Kramer R."/>
            <person name="Lindquist E."/>
            <person name="Lucas S."/>
            <person name="Salamov A."/>
            <person name="McFadden G.I."/>
            <person name="Lane C.E."/>
            <person name="Keeling P.J."/>
            <person name="Gray M.W."/>
            <person name="Grigoriev I.V."/>
            <person name="Archibald J.M."/>
        </authorList>
    </citation>
    <scope>NUCLEOTIDE SEQUENCE</scope>
    <source>
        <strain evidence="1 3">CCMP2712</strain>
    </source>
</reference>
<accession>L1IBW2</accession>
<dbReference type="EMBL" id="JH993147">
    <property type="protein sequence ID" value="EKX33310.1"/>
    <property type="molecule type" value="Genomic_DNA"/>
</dbReference>
<dbReference type="RefSeq" id="XP_005820290.1">
    <property type="nucleotide sequence ID" value="XM_005820233.1"/>
</dbReference>
<reference evidence="3" key="2">
    <citation type="submission" date="2012-11" db="EMBL/GenBank/DDBJ databases">
        <authorList>
            <person name="Kuo A."/>
            <person name="Curtis B.A."/>
            <person name="Tanifuji G."/>
            <person name="Burki F."/>
            <person name="Gruber A."/>
            <person name="Irimia M."/>
            <person name="Maruyama S."/>
            <person name="Arias M.C."/>
            <person name="Ball S.G."/>
            <person name="Gile G.H."/>
            <person name="Hirakawa Y."/>
            <person name="Hopkins J.F."/>
            <person name="Rensing S.A."/>
            <person name="Schmutz J."/>
            <person name="Symeonidi A."/>
            <person name="Elias M."/>
            <person name="Eveleigh R.J."/>
            <person name="Herman E.K."/>
            <person name="Klute M.J."/>
            <person name="Nakayama T."/>
            <person name="Obornik M."/>
            <person name="Reyes-Prieto A."/>
            <person name="Armbrust E.V."/>
            <person name="Aves S.J."/>
            <person name="Beiko R.G."/>
            <person name="Coutinho P."/>
            <person name="Dacks J.B."/>
            <person name="Durnford D.G."/>
            <person name="Fast N.M."/>
            <person name="Green B.R."/>
            <person name="Grisdale C."/>
            <person name="Hempe F."/>
            <person name="Henrissat B."/>
            <person name="Hoppner M.P."/>
            <person name="Ishida K.-I."/>
            <person name="Kim E."/>
            <person name="Koreny L."/>
            <person name="Kroth P.G."/>
            <person name="Liu Y."/>
            <person name="Malik S.-B."/>
            <person name="Maier U.G."/>
            <person name="McRose D."/>
            <person name="Mock T."/>
            <person name="Neilson J.A."/>
            <person name="Onodera N.T."/>
            <person name="Poole A.M."/>
            <person name="Pritham E.J."/>
            <person name="Richards T.A."/>
            <person name="Rocap G."/>
            <person name="Roy S.W."/>
            <person name="Sarai C."/>
            <person name="Schaack S."/>
            <person name="Shirato S."/>
            <person name="Slamovits C.H."/>
            <person name="Spencer D.F."/>
            <person name="Suzuki S."/>
            <person name="Worden A.Z."/>
            <person name="Zauner S."/>
            <person name="Barry K."/>
            <person name="Bell C."/>
            <person name="Bharti A.K."/>
            <person name="Crow J.A."/>
            <person name="Grimwood J."/>
            <person name="Kramer R."/>
            <person name="Lindquist E."/>
            <person name="Lucas S."/>
            <person name="Salamov A."/>
            <person name="McFadden G.I."/>
            <person name="Lane C.E."/>
            <person name="Keeling P.J."/>
            <person name="Gray M.W."/>
            <person name="Grigoriev I.V."/>
            <person name="Archibald J.M."/>
        </authorList>
    </citation>
    <scope>NUCLEOTIDE SEQUENCE</scope>
    <source>
        <strain evidence="3">CCMP2712</strain>
    </source>
</reference>
<feature type="non-terminal residue" evidence="1">
    <location>
        <position position="147"/>
    </location>
</feature>
<dbReference type="GeneID" id="17290034"/>
<dbReference type="EnsemblProtists" id="EKX33310">
    <property type="protein sequence ID" value="EKX33310"/>
    <property type="gene ID" value="GUITHDRAFT_156097"/>
</dbReference>
<dbReference type="KEGG" id="gtt:GUITHDRAFT_156097"/>
<protein>
    <submittedName>
        <fullName evidence="1 2">Uncharacterized protein</fullName>
    </submittedName>
</protein>
<dbReference type="PaxDb" id="55529-EKX33310"/>
<evidence type="ECO:0000313" key="2">
    <source>
        <dbReference type="EnsemblProtists" id="EKX33310"/>
    </source>
</evidence>
<dbReference type="Proteomes" id="UP000011087">
    <property type="component" value="Unassembled WGS sequence"/>
</dbReference>
<keyword evidence="3" id="KW-1185">Reference proteome</keyword>
<evidence type="ECO:0000313" key="1">
    <source>
        <dbReference type="EMBL" id="EKX33310.1"/>
    </source>
</evidence>
<evidence type="ECO:0000313" key="3">
    <source>
        <dbReference type="Proteomes" id="UP000011087"/>
    </source>
</evidence>
<sequence length="147" mass="17171">MNLHRRVSATNGIQRRRRQEDFDTFLEQEETCDESKTPQDLKLRMILHTSVDDRDLPRMYWKKPSSNLNIILEPGTGVQYQCEDHRGVEVNRLGMIKSLHSDAQVVEVYIMYNGVLLEHVDETIITNRVPCVALKRILNKVGNRDCY</sequence>
<gene>
    <name evidence="1" type="ORF">GUITHDRAFT_156097</name>
</gene>
<reference evidence="2" key="3">
    <citation type="submission" date="2015-06" db="UniProtKB">
        <authorList>
            <consortium name="EnsemblProtists"/>
        </authorList>
    </citation>
    <scope>IDENTIFICATION</scope>
</reference>
<proteinExistence type="predicted"/>
<dbReference type="HOGENOM" id="CLU_1933094_0_0_1"/>
<organism evidence="1">
    <name type="scientific">Guillardia theta (strain CCMP2712)</name>
    <name type="common">Cryptophyte</name>
    <dbReference type="NCBI Taxonomy" id="905079"/>
    <lineage>
        <taxon>Eukaryota</taxon>
        <taxon>Cryptophyceae</taxon>
        <taxon>Pyrenomonadales</taxon>
        <taxon>Geminigeraceae</taxon>
        <taxon>Guillardia</taxon>
    </lineage>
</organism>